<organism evidence="1">
    <name type="scientific">marine sediment metagenome</name>
    <dbReference type="NCBI Taxonomy" id="412755"/>
    <lineage>
        <taxon>unclassified sequences</taxon>
        <taxon>metagenomes</taxon>
        <taxon>ecological metagenomes</taxon>
    </lineage>
</organism>
<evidence type="ECO:0000313" key="1">
    <source>
        <dbReference type="EMBL" id="GAH85115.1"/>
    </source>
</evidence>
<proteinExistence type="predicted"/>
<reference evidence="1" key="1">
    <citation type="journal article" date="2014" name="Front. Microbiol.">
        <title>High frequency of phylogenetically diverse reductive dehalogenase-homologous genes in deep subseafloor sedimentary metagenomes.</title>
        <authorList>
            <person name="Kawai M."/>
            <person name="Futagami T."/>
            <person name="Toyoda A."/>
            <person name="Takaki Y."/>
            <person name="Nishi S."/>
            <person name="Hori S."/>
            <person name="Arai W."/>
            <person name="Tsubouchi T."/>
            <person name="Morono Y."/>
            <person name="Uchiyama I."/>
            <person name="Ito T."/>
            <person name="Fujiyama A."/>
            <person name="Inagaki F."/>
            <person name="Takami H."/>
        </authorList>
    </citation>
    <scope>NUCLEOTIDE SEQUENCE</scope>
    <source>
        <strain evidence="1">Expedition CK06-06</strain>
    </source>
</reference>
<name>X1JUM2_9ZZZZ</name>
<dbReference type="EMBL" id="BARU01038479">
    <property type="protein sequence ID" value="GAH85115.1"/>
    <property type="molecule type" value="Genomic_DNA"/>
</dbReference>
<gene>
    <name evidence="1" type="ORF">S03H2_59806</name>
</gene>
<protein>
    <submittedName>
        <fullName evidence="1">Uncharacterized protein</fullName>
    </submittedName>
</protein>
<accession>X1JUM2</accession>
<dbReference type="AlphaFoldDB" id="X1JUM2"/>
<feature type="non-terminal residue" evidence="1">
    <location>
        <position position="107"/>
    </location>
</feature>
<comment type="caution">
    <text evidence="1">The sequence shown here is derived from an EMBL/GenBank/DDBJ whole genome shotgun (WGS) entry which is preliminary data.</text>
</comment>
<sequence>MSLLHGKVAAIYWDTEDVDAELTLGQSWSLDSTQDIAETTYMGAAGDWKTFAGGFQDWTASVTCYLDTDGTKIPYVTEALEPNFLGDVAARLELYFQFIAAPAAYKC</sequence>